<dbReference type="EMBL" id="CAJNJA010052119">
    <property type="protein sequence ID" value="CAE7845691.1"/>
    <property type="molecule type" value="Genomic_DNA"/>
</dbReference>
<name>A0A812ZY72_9DINO</name>
<evidence type="ECO:0000313" key="2">
    <source>
        <dbReference type="EMBL" id="CAE7845691.1"/>
    </source>
</evidence>
<keyword evidence="3" id="KW-1185">Reference proteome</keyword>
<dbReference type="Proteomes" id="UP000601435">
    <property type="component" value="Unassembled WGS sequence"/>
</dbReference>
<feature type="compositionally biased region" description="Low complexity" evidence="1">
    <location>
        <begin position="58"/>
        <end position="69"/>
    </location>
</feature>
<organism evidence="2 3">
    <name type="scientific">Symbiodinium necroappetens</name>
    <dbReference type="NCBI Taxonomy" id="1628268"/>
    <lineage>
        <taxon>Eukaryota</taxon>
        <taxon>Sar</taxon>
        <taxon>Alveolata</taxon>
        <taxon>Dinophyceae</taxon>
        <taxon>Suessiales</taxon>
        <taxon>Symbiodiniaceae</taxon>
        <taxon>Symbiodinium</taxon>
    </lineage>
</organism>
<accession>A0A812ZY72</accession>
<feature type="compositionally biased region" description="Basic residues" evidence="1">
    <location>
        <begin position="1"/>
        <end position="12"/>
    </location>
</feature>
<sequence>MGKVRPAKTPRPRRQDAGQAAASKGVKRRIGKASKSGNTQGSSKASKTVLEVATGPQARRALVASSARAGKVPAAPKLGPRPKMNGARMMQEIEEAREHAEKVAAVTAKGKSRRRPKSKLSQHSQQVLAAFNVRSEAPFFPKIR</sequence>
<protein>
    <submittedName>
        <fullName evidence="2">Uncharacterized protein</fullName>
    </submittedName>
</protein>
<reference evidence="2" key="1">
    <citation type="submission" date="2021-02" db="EMBL/GenBank/DDBJ databases">
        <authorList>
            <person name="Dougan E. K."/>
            <person name="Rhodes N."/>
            <person name="Thang M."/>
            <person name="Chan C."/>
        </authorList>
    </citation>
    <scope>NUCLEOTIDE SEQUENCE</scope>
</reference>
<evidence type="ECO:0000256" key="1">
    <source>
        <dbReference type="SAM" id="MobiDB-lite"/>
    </source>
</evidence>
<dbReference type="AlphaFoldDB" id="A0A812ZY72"/>
<gene>
    <name evidence="2" type="ORF">SNEC2469_LOCUS25992</name>
</gene>
<feature type="region of interest" description="Disordered" evidence="1">
    <location>
        <begin position="97"/>
        <end position="124"/>
    </location>
</feature>
<feature type="region of interest" description="Disordered" evidence="1">
    <location>
        <begin position="1"/>
        <end position="84"/>
    </location>
</feature>
<feature type="compositionally biased region" description="Basic residues" evidence="1">
    <location>
        <begin position="110"/>
        <end position="120"/>
    </location>
</feature>
<proteinExistence type="predicted"/>
<dbReference type="OrthoDB" id="427500at2759"/>
<evidence type="ECO:0000313" key="3">
    <source>
        <dbReference type="Proteomes" id="UP000601435"/>
    </source>
</evidence>
<feature type="compositionally biased region" description="Polar residues" evidence="1">
    <location>
        <begin position="35"/>
        <end position="46"/>
    </location>
</feature>
<comment type="caution">
    <text evidence="2">The sequence shown here is derived from an EMBL/GenBank/DDBJ whole genome shotgun (WGS) entry which is preliminary data.</text>
</comment>